<name>A0ACB8SSZ8_9AGAM</name>
<evidence type="ECO:0000313" key="2">
    <source>
        <dbReference type="Proteomes" id="UP000814140"/>
    </source>
</evidence>
<accession>A0ACB8SSZ8</accession>
<gene>
    <name evidence="1" type="ORF">BV25DRAFT_1918841</name>
</gene>
<organism evidence="1 2">
    <name type="scientific">Artomyces pyxidatus</name>
    <dbReference type="NCBI Taxonomy" id="48021"/>
    <lineage>
        <taxon>Eukaryota</taxon>
        <taxon>Fungi</taxon>
        <taxon>Dikarya</taxon>
        <taxon>Basidiomycota</taxon>
        <taxon>Agaricomycotina</taxon>
        <taxon>Agaricomycetes</taxon>
        <taxon>Russulales</taxon>
        <taxon>Auriscalpiaceae</taxon>
        <taxon>Artomyces</taxon>
    </lineage>
</organism>
<proteinExistence type="predicted"/>
<reference evidence="1" key="2">
    <citation type="journal article" date="2022" name="New Phytol.">
        <title>Evolutionary transition to the ectomycorrhizal habit in the genomes of a hyperdiverse lineage of mushroom-forming fungi.</title>
        <authorList>
            <person name="Looney B."/>
            <person name="Miyauchi S."/>
            <person name="Morin E."/>
            <person name="Drula E."/>
            <person name="Courty P.E."/>
            <person name="Kohler A."/>
            <person name="Kuo A."/>
            <person name="LaButti K."/>
            <person name="Pangilinan J."/>
            <person name="Lipzen A."/>
            <person name="Riley R."/>
            <person name="Andreopoulos W."/>
            <person name="He G."/>
            <person name="Johnson J."/>
            <person name="Nolan M."/>
            <person name="Tritt A."/>
            <person name="Barry K.W."/>
            <person name="Grigoriev I.V."/>
            <person name="Nagy L.G."/>
            <person name="Hibbett D."/>
            <person name="Henrissat B."/>
            <person name="Matheny P.B."/>
            <person name="Labbe J."/>
            <person name="Martin F.M."/>
        </authorList>
    </citation>
    <scope>NUCLEOTIDE SEQUENCE</scope>
    <source>
        <strain evidence="1">HHB10654</strain>
    </source>
</reference>
<keyword evidence="2" id="KW-1185">Reference proteome</keyword>
<evidence type="ECO:0000313" key="1">
    <source>
        <dbReference type="EMBL" id="KAI0058921.1"/>
    </source>
</evidence>
<sequence length="164" mass="18085">MQKTKKETHRHTSTSPLAPRPKKPARSPSSSKRQKTSGNSTSPAESLTLEALRDCAQAGVQQHKQAQNTRKTSEDQVKRMRRWSAEFSSTEAQLPQKDAGTEIDGDRVAGSDPEFAVAFDGKPKACSAEALVLYLSYECFVQDRKASTAWSAYSAIKKYCCNVI</sequence>
<reference evidence="1" key="1">
    <citation type="submission" date="2021-03" db="EMBL/GenBank/DDBJ databases">
        <authorList>
            <consortium name="DOE Joint Genome Institute"/>
            <person name="Ahrendt S."/>
            <person name="Looney B.P."/>
            <person name="Miyauchi S."/>
            <person name="Morin E."/>
            <person name="Drula E."/>
            <person name="Courty P.E."/>
            <person name="Chicoki N."/>
            <person name="Fauchery L."/>
            <person name="Kohler A."/>
            <person name="Kuo A."/>
            <person name="Labutti K."/>
            <person name="Pangilinan J."/>
            <person name="Lipzen A."/>
            <person name="Riley R."/>
            <person name="Andreopoulos W."/>
            <person name="He G."/>
            <person name="Johnson J."/>
            <person name="Barry K.W."/>
            <person name="Grigoriev I.V."/>
            <person name="Nagy L."/>
            <person name="Hibbett D."/>
            <person name="Henrissat B."/>
            <person name="Matheny P.B."/>
            <person name="Labbe J."/>
            <person name="Martin F."/>
        </authorList>
    </citation>
    <scope>NUCLEOTIDE SEQUENCE</scope>
    <source>
        <strain evidence="1">HHB10654</strain>
    </source>
</reference>
<dbReference type="Proteomes" id="UP000814140">
    <property type="component" value="Unassembled WGS sequence"/>
</dbReference>
<comment type="caution">
    <text evidence="1">The sequence shown here is derived from an EMBL/GenBank/DDBJ whole genome shotgun (WGS) entry which is preliminary data.</text>
</comment>
<dbReference type="EMBL" id="MU277230">
    <property type="protein sequence ID" value="KAI0058921.1"/>
    <property type="molecule type" value="Genomic_DNA"/>
</dbReference>
<protein>
    <submittedName>
        <fullName evidence="1">Uncharacterized protein</fullName>
    </submittedName>
</protein>